<dbReference type="OrthoDB" id="4957184at2759"/>
<evidence type="ECO:0000313" key="3">
    <source>
        <dbReference type="Proteomes" id="UP000078397"/>
    </source>
</evidence>
<dbReference type="GeneID" id="28855839"/>
<protein>
    <submittedName>
        <fullName evidence="2">Uncharacterized protein</fullName>
    </submittedName>
</protein>
<dbReference type="EMBL" id="LSBJ02000008">
    <property type="protein sequence ID" value="OAQ60436.1"/>
    <property type="molecule type" value="Genomic_DNA"/>
</dbReference>
<accession>A0A179F4T6</accession>
<evidence type="ECO:0000256" key="1">
    <source>
        <dbReference type="SAM" id="MobiDB-lite"/>
    </source>
</evidence>
<dbReference type="KEGG" id="pchm:VFPPC_14074"/>
<comment type="caution">
    <text evidence="2">The sequence shown here is derived from an EMBL/GenBank/DDBJ whole genome shotgun (WGS) entry which is preliminary data.</text>
</comment>
<evidence type="ECO:0000313" key="2">
    <source>
        <dbReference type="EMBL" id="OAQ60436.1"/>
    </source>
</evidence>
<keyword evidence="3" id="KW-1185">Reference proteome</keyword>
<dbReference type="RefSeq" id="XP_018138314.1">
    <property type="nucleotide sequence ID" value="XM_018291845.1"/>
</dbReference>
<gene>
    <name evidence="2" type="ORF">VFPPC_14074</name>
</gene>
<organism evidence="2 3">
    <name type="scientific">Pochonia chlamydosporia 170</name>
    <dbReference type="NCBI Taxonomy" id="1380566"/>
    <lineage>
        <taxon>Eukaryota</taxon>
        <taxon>Fungi</taxon>
        <taxon>Dikarya</taxon>
        <taxon>Ascomycota</taxon>
        <taxon>Pezizomycotina</taxon>
        <taxon>Sordariomycetes</taxon>
        <taxon>Hypocreomycetidae</taxon>
        <taxon>Hypocreales</taxon>
        <taxon>Clavicipitaceae</taxon>
        <taxon>Pochonia</taxon>
    </lineage>
</organism>
<feature type="compositionally biased region" description="Basic and acidic residues" evidence="1">
    <location>
        <begin position="192"/>
        <end position="208"/>
    </location>
</feature>
<proteinExistence type="predicted"/>
<sequence>MEDHFRLVKTWRGYVMVSSCLLPPSNAEKSRIYPDQAVTSSDIANATAAVQETKPENGQRPPVPDYWHHERSQDLSPAMDFQYDISPLYTPNSSHLAVPSDYFLQTDDPNAPPTVEDETVRSPDSLHVPVPAWLQNSQDWEYTSRISSEEPASGNSPAIYSTDTCSAPVTPYYSSEHPTGQARLGPSPVPPADHRLSLPDPPRLELPPKRKMANGEMDGADGIGVGELAA</sequence>
<feature type="region of interest" description="Disordered" evidence="1">
    <location>
        <begin position="170"/>
        <end position="230"/>
    </location>
</feature>
<dbReference type="Proteomes" id="UP000078397">
    <property type="component" value="Unassembled WGS sequence"/>
</dbReference>
<name>A0A179F4T6_METCM</name>
<reference evidence="2 3" key="1">
    <citation type="journal article" date="2016" name="PLoS Pathog.">
        <title>Biosynthesis of antibiotic leucinostatins in bio-control fungus Purpureocillium lilacinum and their inhibition on phytophthora revealed by genome mining.</title>
        <authorList>
            <person name="Wang G."/>
            <person name="Liu Z."/>
            <person name="Lin R."/>
            <person name="Li E."/>
            <person name="Mao Z."/>
            <person name="Ling J."/>
            <person name="Yang Y."/>
            <person name="Yin W.B."/>
            <person name="Xie B."/>
        </authorList>
    </citation>
    <scope>NUCLEOTIDE SEQUENCE [LARGE SCALE GENOMIC DNA]</scope>
    <source>
        <strain evidence="2">170</strain>
    </source>
</reference>
<dbReference type="AlphaFoldDB" id="A0A179F4T6"/>
<feature type="compositionally biased region" description="Gly residues" evidence="1">
    <location>
        <begin position="221"/>
        <end position="230"/>
    </location>
</feature>